<dbReference type="GO" id="GO:0010468">
    <property type="term" value="P:regulation of gene expression"/>
    <property type="evidence" value="ECO:0007669"/>
    <property type="project" value="UniProtKB-ARBA"/>
</dbReference>
<dbReference type="Ensembl" id="ENSAMXT00005000496.1">
    <property type="protein sequence ID" value="ENSAMXP00005000455.1"/>
    <property type="gene ID" value="ENSAMXG00005000260.1"/>
</dbReference>
<evidence type="ECO:0000256" key="10">
    <source>
        <dbReference type="ARBA" id="ARBA00023015"/>
    </source>
</evidence>
<dbReference type="Gene3D" id="1.20.58.1360">
    <property type="match status" value="1"/>
</dbReference>
<organism evidence="17 18">
    <name type="scientific">Astyanax mexicanus</name>
    <name type="common">Blind cave fish</name>
    <name type="synonym">Astyanax fasciatus mexicanus</name>
    <dbReference type="NCBI Taxonomy" id="7994"/>
    <lineage>
        <taxon>Eukaryota</taxon>
        <taxon>Metazoa</taxon>
        <taxon>Chordata</taxon>
        <taxon>Craniata</taxon>
        <taxon>Vertebrata</taxon>
        <taxon>Euteleostomi</taxon>
        <taxon>Actinopterygii</taxon>
        <taxon>Neopterygii</taxon>
        <taxon>Teleostei</taxon>
        <taxon>Ostariophysi</taxon>
        <taxon>Characiformes</taxon>
        <taxon>Characoidei</taxon>
        <taxon>Acestrorhamphidae</taxon>
        <taxon>Acestrorhamphinae</taxon>
        <taxon>Astyanax</taxon>
    </lineage>
</organism>
<reference evidence="17" key="1">
    <citation type="submission" date="2025-08" db="UniProtKB">
        <authorList>
            <consortium name="Ensembl"/>
        </authorList>
    </citation>
    <scope>IDENTIFICATION</scope>
</reference>
<dbReference type="GO" id="GO:0005730">
    <property type="term" value="C:nucleolus"/>
    <property type="evidence" value="ECO:0007669"/>
    <property type="project" value="UniProtKB-SubCell"/>
</dbReference>
<dbReference type="InterPro" id="IPR013083">
    <property type="entry name" value="Znf_RING/FYVE/PHD"/>
</dbReference>
<sequence>MATVPVYCICRLPYDVTQFMIECDACKDWFHGSCVGVDEDDAPDIDIYHCPNCEKTHGKSTLKKKKNWNKHDTGQSGDVKPVQNGSQVFIKELRSRTFPRYSLQPLSFPLEGATILVIRSEAEGLCVSPGPDVPVDVIDVTKQTDSKMKLKEFVDYYYSTNRKKVLNVINLEFSDTRMDTLVESPQIVRRLSWVENYWPDDALLGKPKVTKYCLICVKDSYTDFHIECGWINAVLTPVDCLAFSGHFVHNMSVEMQMRAYEVEKRLKVVSLTPFPNFETACWYTGRHYLERFKSLHKANKQPAPYLVHGAKIINGAFRSWTKKQALLEHEDELPENMKPTQLIKDLAKEIRIAENATKAIKSEPSNSKPPAEEPPSAPPEPEEPASPTLSSPPQDKPARKKAPKPPKPPKPPKMPKAPKPPKVPKVKEGGKKKGKKVKEGGLPEKKPSSLAALESHAKDILSKMDQPKKAKAPKTMMSLMEKETNKQNDVEKFEIREQSKNKTEAKWKYKNSKPDSLLKMEEEHKFEKTPLGHKDNKFLFSMSNKKLLGAKTLKPQTNSGVFGSLQNVKEDKPKPVRDEYEYVSDEGELKIDEFPIRRKKTPVKRDFSFLSNIREPIQPTKKPKTQPAVIKVSMKILQIYFNPPASPSTQEAIQGMLSMANLQSGDACGGLQPAWNNSQAKSNSHSGGAGGKKPAGGAATGNGKRTAKRPPKKPRKSSSVDSADMFDDDQDHLEACFKDSDYVLFQLSRVGPSVPRHERPAREGARVASIETGLAAAAAKLSHQEEQQKTKKKKKSTRKKPMVVEEPLKHSQDNSSSEPNLDSESNAADHEYSTGPGKPAAGQPMAPGVFLNQKRPSTSSPTNNTPNTTNTTAQPAKVEPKRLKKGMATAKQRLGKILKIHRNGKLLL</sequence>
<keyword evidence="13" id="KW-0539">Nucleus</keyword>
<feature type="region of interest" description="Disordered" evidence="15">
    <location>
        <begin position="663"/>
        <end position="726"/>
    </location>
</feature>
<proteinExistence type="inferred from homology"/>
<dbReference type="InterPro" id="IPR050690">
    <property type="entry name" value="JHDM1_Histone_Demethylase"/>
</dbReference>
<dbReference type="InterPro" id="IPR011011">
    <property type="entry name" value="Znf_FYVE_PHD"/>
</dbReference>
<accession>A0A8B9GR06</accession>
<keyword evidence="7" id="KW-0223">Dioxygenase</keyword>
<evidence type="ECO:0000256" key="3">
    <source>
        <dbReference type="ARBA" id="ARBA00022723"/>
    </source>
</evidence>
<keyword evidence="12" id="KW-0804">Transcription</keyword>
<feature type="compositionally biased region" description="Low complexity" evidence="15">
    <location>
        <begin position="856"/>
        <end position="872"/>
    </location>
</feature>
<dbReference type="InterPro" id="IPR041070">
    <property type="entry name" value="JHD"/>
</dbReference>
<feature type="compositionally biased region" description="Gly residues" evidence="15">
    <location>
        <begin position="687"/>
        <end position="700"/>
    </location>
</feature>
<dbReference type="GO" id="GO:0010557">
    <property type="term" value="P:positive regulation of macromolecule biosynthetic process"/>
    <property type="evidence" value="ECO:0007669"/>
    <property type="project" value="UniProtKB-ARBA"/>
</dbReference>
<dbReference type="AlphaFoldDB" id="A0A8B9GR06"/>
<keyword evidence="8" id="KW-0560">Oxidoreductase</keyword>
<dbReference type="PROSITE" id="PS01359">
    <property type="entry name" value="ZF_PHD_1"/>
    <property type="match status" value="1"/>
</dbReference>
<dbReference type="InterPro" id="IPR019787">
    <property type="entry name" value="Znf_PHD-finger"/>
</dbReference>
<keyword evidence="9" id="KW-0408">Iron</keyword>
<evidence type="ECO:0000256" key="2">
    <source>
        <dbReference type="ARBA" id="ARBA00006942"/>
    </source>
</evidence>
<evidence type="ECO:0000313" key="18">
    <source>
        <dbReference type="Proteomes" id="UP000694621"/>
    </source>
</evidence>
<evidence type="ECO:0000256" key="9">
    <source>
        <dbReference type="ARBA" id="ARBA00023004"/>
    </source>
</evidence>
<dbReference type="SUPFAM" id="SSF57903">
    <property type="entry name" value="FYVE/PHD zinc finger"/>
    <property type="match status" value="1"/>
</dbReference>
<keyword evidence="3" id="KW-0479">Metal-binding</keyword>
<dbReference type="Pfam" id="PF17811">
    <property type="entry name" value="JHD"/>
    <property type="match status" value="1"/>
</dbReference>
<evidence type="ECO:0000259" key="16">
    <source>
        <dbReference type="PROSITE" id="PS50016"/>
    </source>
</evidence>
<evidence type="ECO:0000256" key="15">
    <source>
        <dbReference type="SAM" id="MobiDB-lite"/>
    </source>
</evidence>
<name>A0A8B9GR06_ASTMX</name>
<evidence type="ECO:0000256" key="12">
    <source>
        <dbReference type="ARBA" id="ARBA00023163"/>
    </source>
</evidence>
<keyword evidence="5" id="KW-0862">Zinc</keyword>
<dbReference type="InterPro" id="IPR019786">
    <property type="entry name" value="Zinc_finger_PHD-type_CS"/>
</dbReference>
<dbReference type="FunFam" id="3.30.40.10:FF:000193">
    <property type="entry name" value="lysine-specific demethylase PHF2 isoform X1"/>
    <property type="match status" value="1"/>
</dbReference>
<evidence type="ECO:0000256" key="5">
    <source>
        <dbReference type="ARBA" id="ARBA00022833"/>
    </source>
</evidence>
<feature type="compositionally biased region" description="Polar residues" evidence="15">
    <location>
        <begin position="674"/>
        <end position="686"/>
    </location>
</feature>
<feature type="region of interest" description="Disordered" evidence="15">
    <location>
        <begin position="776"/>
        <end position="889"/>
    </location>
</feature>
<dbReference type="SMART" id="SM00249">
    <property type="entry name" value="PHD"/>
    <property type="match status" value="1"/>
</dbReference>
<feature type="region of interest" description="Disordered" evidence="15">
    <location>
        <begin position="358"/>
        <end position="508"/>
    </location>
</feature>
<dbReference type="Proteomes" id="UP000694621">
    <property type="component" value="Unplaced"/>
</dbReference>
<evidence type="ECO:0000256" key="4">
    <source>
        <dbReference type="ARBA" id="ARBA00022771"/>
    </source>
</evidence>
<comment type="subcellular location">
    <subcellularLocation>
        <location evidence="1">Nucleus</location>
        <location evidence="1">Nucleolus</location>
    </subcellularLocation>
</comment>
<evidence type="ECO:0000256" key="11">
    <source>
        <dbReference type="ARBA" id="ARBA00023159"/>
    </source>
</evidence>
<dbReference type="PANTHER" id="PTHR23123">
    <property type="entry name" value="PHD/F-BOX CONTAINING PROTEIN"/>
    <property type="match status" value="1"/>
</dbReference>
<feature type="compositionally biased region" description="Pro residues" evidence="15">
    <location>
        <begin position="405"/>
        <end position="423"/>
    </location>
</feature>
<dbReference type="FunFam" id="1.20.58.1360:FF:000001">
    <property type="entry name" value="Histone lysine demethylase PHF8"/>
    <property type="match status" value="1"/>
</dbReference>
<keyword evidence="6" id="KW-0156">Chromatin regulator</keyword>
<feature type="compositionally biased region" description="Basic residues" evidence="15">
    <location>
        <begin position="790"/>
        <end position="801"/>
    </location>
</feature>
<evidence type="ECO:0000256" key="14">
    <source>
        <dbReference type="PROSITE-ProRule" id="PRU00146"/>
    </source>
</evidence>
<feature type="compositionally biased region" description="Basic and acidic residues" evidence="15">
    <location>
        <begin position="425"/>
        <end position="447"/>
    </location>
</feature>
<evidence type="ECO:0000256" key="1">
    <source>
        <dbReference type="ARBA" id="ARBA00004604"/>
    </source>
</evidence>
<dbReference type="GO" id="GO:0008270">
    <property type="term" value="F:zinc ion binding"/>
    <property type="evidence" value="ECO:0007669"/>
    <property type="project" value="UniProtKB-KW"/>
</dbReference>
<dbReference type="PROSITE" id="PS50016">
    <property type="entry name" value="ZF_PHD_2"/>
    <property type="match status" value="1"/>
</dbReference>
<feature type="region of interest" description="Disordered" evidence="15">
    <location>
        <begin position="551"/>
        <end position="570"/>
    </location>
</feature>
<comment type="similarity">
    <text evidence="2">Belongs to the JHDM1 histone demethylase family. JHDM1D subfamily.</text>
</comment>
<feature type="compositionally biased region" description="Basic residues" evidence="15">
    <location>
        <begin position="705"/>
        <end position="716"/>
    </location>
</feature>
<dbReference type="GO" id="GO:0006325">
    <property type="term" value="P:chromatin organization"/>
    <property type="evidence" value="ECO:0007669"/>
    <property type="project" value="UniProtKB-KW"/>
</dbReference>
<keyword evidence="10" id="KW-0805">Transcription regulation</keyword>
<dbReference type="GO" id="GO:0007420">
    <property type="term" value="P:brain development"/>
    <property type="evidence" value="ECO:0007669"/>
    <property type="project" value="UniProtKB-ARBA"/>
</dbReference>
<evidence type="ECO:0000256" key="8">
    <source>
        <dbReference type="ARBA" id="ARBA00023002"/>
    </source>
</evidence>
<dbReference type="Pfam" id="PF00628">
    <property type="entry name" value="PHD"/>
    <property type="match status" value="1"/>
</dbReference>
<dbReference type="Gene3D" id="2.60.120.650">
    <property type="entry name" value="Cupin"/>
    <property type="match status" value="2"/>
</dbReference>
<protein>
    <submittedName>
        <fullName evidence="17">PHD finger protein 2</fullName>
    </submittedName>
</protein>
<feature type="compositionally biased region" description="Basic and acidic residues" evidence="15">
    <location>
        <begin position="480"/>
        <end position="508"/>
    </location>
</feature>
<feature type="compositionally biased region" description="Basic and acidic residues" evidence="15">
    <location>
        <begin position="455"/>
        <end position="468"/>
    </location>
</feature>
<dbReference type="InterPro" id="IPR001965">
    <property type="entry name" value="Znf_PHD"/>
</dbReference>
<evidence type="ECO:0000256" key="6">
    <source>
        <dbReference type="ARBA" id="ARBA00022853"/>
    </source>
</evidence>
<evidence type="ECO:0000313" key="17">
    <source>
        <dbReference type="Ensembl" id="ENSAMXP00005000455.1"/>
    </source>
</evidence>
<feature type="compositionally biased region" description="Polar residues" evidence="15">
    <location>
        <begin position="554"/>
        <end position="567"/>
    </location>
</feature>
<keyword evidence="4 14" id="KW-0863">Zinc-finger</keyword>
<keyword evidence="11" id="KW-0010">Activator</keyword>
<dbReference type="Gene3D" id="3.30.40.10">
    <property type="entry name" value="Zinc/RING finger domain, C3HC4 (zinc finger)"/>
    <property type="match status" value="1"/>
</dbReference>
<dbReference type="CDD" id="cd15554">
    <property type="entry name" value="PHD_PHF2_like"/>
    <property type="match status" value="1"/>
</dbReference>
<feature type="domain" description="PHD-type" evidence="16">
    <location>
        <begin position="5"/>
        <end position="56"/>
    </location>
</feature>
<evidence type="ECO:0000256" key="13">
    <source>
        <dbReference type="ARBA" id="ARBA00023242"/>
    </source>
</evidence>
<feature type="compositionally biased region" description="Basic and acidic residues" evidence="15">
    <location>
        <begin position="802"/>
        <end position="812"/>
    </location>
</feature>
<feature type="compositionally biased region" description="Polar residues" evidence="15">
    <location>
        <begin position="813"/>
        <end position="826"/>
    </location>
</feature>
<dbReference type="SUPFAM" id="SSF51197">
    <property type="entry name" value="Clavaminate synthase-like"/>
    <property type="match status" value="1"/>
</dbReference>
<evidence type="ECO:0000256" key="7">
    <source>
        <dbReference type="ARBA" id="ARBA00022964"/>
    </source>
</evidence>
<dbReference type="GO" id="GO:0051213">
    <property type="term" value="F:dioxygenase activity"/>
    <property type="evidence" value="ECO:0007669"/>
    <property type="project" value="UniProtKB-KW"/>
</dbReference>